<dbReference type="EnsemblPlants" id="OB12G10660.1">
    <property type="protein sequence ID" value="OB12G10660.1"/>
    <property type="gene ID" value="OB12G10660"/>
</dbReference>
<dbReference type="HOGENOM" id="CLU_2982251_0_0_1"/>
<sequence>MCRARPVGMLEQRTLDFLLGRVKRAILPSLSKVLKPPGNGAPREFCTGVATTGGRRVT</sequence>
<dbReference type="Proteomes" id="UP000006038">
    <property type="component" value="Chromosome 12"/>
</dbReference>
<accession>J3NAQ8</accession>
<reference evidence="1" key="2">
    <citation type="submission" date="2013-04" db="UniProtKB">
        <authorList>
            <consortium name="EnsemblPlants"/>
        </authorList>
    </citation>
    <scope>IDENTIFICATION</scope>
</reference>
<name>J3NAQ8_ORYBR</name>
<evidence type="ECO:0000313" key="1">
    <source>
        <dbReference type="EnsemblPlants" id="OB12G10660.1"/>
    </source>
</evidence>
<proteinExistence type="predicted"/>
<protein>
    <submittedName>
        <fullName evidence="1">Uncharacterized protein</fullName>
    </submittedName>
</protein>
<dbReference type="AlphaFoldDB" id="J3NAQ8"/>
<dbReference type="Gramene" id="OB12G10660.1">
    <property type="protein sequence ID" value="OB12G10660.1"/>
    <property type="gene ID" value="OB12G10660"/>
</dbReference>
<organism evidence="1">
    <name type="scientific">Oryza brachyantha</name>
    <name type="common">malo sina</name>
    <dbReference type="NCBI Taxonomy" id="4533"/>
    <lineage>
        <taxon>Eukaryota</taxon>
        <taxon>Viridiplantae</taxon>
        <taxon>Streptophyta</taxon>
        <taxon>Embryophyta</taxon>
        <taxon>Tracheophyta</taxon>
        <taxon>Spermatophyta</taxon>
        <taxon>Magnoliopsida</taxon>
        <taxon>Liliopsida</taxon>
        <taxon>Poales</taxon>
        <taxon>Poaceae</taxon>
        <taxon>BOP clade</taxon>
        <taxon>Oryzoideae</taxon>
        <taxon>Oryzeae</taxon>
        <taxon>Oryzinae</taxon>
        <taxon>Oryza</taxon>
    </lineage>
</organism>
<reference evidence="1" key="1">
    <citation type="journal article" date="2013" name="Nat. Commun.">
        <title>Whole-genome sequencing of Oryza brachyantha reveals mechanisms underlying Oryza genome evolution.</title>
        <authorList>
            <person name="Chen J."/>
            <person name="Huang Q."/>
            <person name="Gao D."/>
            <person name="Wang J."/>
            <person name="Lang Y."/>
            <person name="Liu T."/>
            <person name="Li B."/>
            <person name="Bai Z."/>
            <person name="Luis Goicoechea J."/>
            <person name="Liang C."/>
            <person name="Chen C."/>
            <person name="Zhang W."/>
            <person name="Sun S."/>
            <person name="Liao Y."/>
            <person name="Zhang X."/>
            <person name="Yang L."/>
            <person name="Song C."/>
            <person name="Wang M."/>
            <person name="Shi J."/>
            <person name="Liu G."/>
            <person name="Liu J."/>
            <person name="Zhou H."/>
            <person name="Zhou W."/>
            <person name="Yu Q."/>
            <person name="An N."/>
            <person name="Chen Y."/>
            <person name="Cai Q."/>
            <person name="Wang B."/>
            <person name="Liu B."/>
            <person name="Min J."/>
            <person name="Huang Y."/>
            <person name="Wu H."/>
            <person name="Li Z."/>
            <person name="Zhang Y."/>
            <person name="Yin Y."/>
            <person name="Song W."/>
            <person name="Jiang J."/>
            <person name="Jackson S.A."/>
            <person name="Wing R.A."/>
            <person name="Wang J."/>
            <person name="Chen M."/>
        </authorList>
    </citation>
    <scope>NUCLEOTIDE SEQUENCE [LARGE SCALE GENOMIC DNA]</scope>
    <source>
        <strain evidence="1">cv. IRGC 101232</strain>
    </source>
</reference>
<keyword evidence="2" id="KW-1185">Reference proteome</keyword>
<evidence type="ECO:0000313" key="2">
    <source>
        <dbReference type="Proteomes" id="UP000006038"/>
    </source>
</evidence>